<evidence type="ECO:0000313" key="4">
    <source>
        <dbReference type="Proteomes" id="UP001050691"/>
    </source>
</evidence>
<sequence length="447" mass="50288">MSPSLPDLSESLPSEKIPRKSSPRGYTLNPESSFNVPKRIVVCCDGTWQDGIACKAPLQYTNILKIARAVNSQDLRSKVPIPQIVFYQAGVGTNSLFLMDCLDGAVGTSLRDKVEEAYAFIASNYQPSDEGAIGILDRKDMSQFAKIFDAFQERAHTDDEKKKQELNQFLAPYTDPQSRGHIRADIDSDKFTIKFIGVFDTVGALGLPRELRLRGKSRSLFGFPNKKLGEHIQYAYQALAIDETRKDFVAAKFEQSDEGRARGQVLKQVWFSGSHSDIGGGYQAHDLSDLTLMWMASHFEPFLSLDLDYLLCHLPQPVDSWGEQPPHDSRTGVFTLALTSPRKFPSLGSSGWPTHEYIHPSVLHQKQLPHAIRELLHYNSDILCQLQPLEAQAKEYWHKHPRQHKAKAIAEDAGRTSIFGLRSLIQAIVHFNIKLAHLLVKLKQKLD</sequence>
<feature type="domain" description="T6SS Phospholipase effector Tle1-like catalytic" evidence="2">
    <location>
        <begin position="132"/>
        <end position="297"/>
    </location>
</feature>
<dbReference type="Pfam" id="PF09994">
    <property type="entry name" value="T6SS_Tle1-like_cat"/>
    <property type="match status" value="2"/>
</dbReference>
<organism evidence="3 4">
    <name type="scientific">Clathrus columnatus</name>
    <dbReference type="NCBI Taxonomy" id="1419009"/>
    <lineage>
        <taxon>Eukaryota</taxon>
        <taxon>Fungi</taxon>
        <taxon>Dikarya</taxon>
        <taxon>Basidiomycota</taxon>
        <taxon>Agaricomycotina</taxon>
        <taxon>Agaricomycetes</taxon>
        <taxon>Phallomycetidae</taxon>
        <taxon>Phallales</taxon>
        <taxon>Clathraceae</taxon>
        <taxon>Clathrus</taxon>
    </lineage>
</organism>
<comment type="caution">
    <text evidence="3">The sequence shown here is derived from an EMBL/GenBank/DDBJ whole genome shotgun (WGS) entry which is preliminary data.</text>
</comment>
<keyword evidence="4" id="KW-1185">Reference proteome</keyword>
<accession>A0AAV5AJI9</accession>
<dbReference type="PANTHER" id="PTHR33840:SF1">
    <property type="entry name" value="TLE1 PHOSPHOLIPASE DOMAIN-CONTAINING PROTEIN"/>
    <property type="match status" value="1"/>
</dbReference>
<feature type="compositionally biased region" description="Low complexity" evidence="1">
    <location>
        <begin position="1"/>
        <end position="15"/>
    </location>
</feature>
<feature type="domain" description="T6SS Phospholipase effector Tle1-like catalytic" evidence="2">
    <location>
        <begin position="38"/>
        <end position="130"/>
    </location>
</feature>
<evidence type="ECO:0000313" key="3">
    <source>
        <dbReference type="EMBL" id="GJJ14807.1"/>
    </source>
</evidence>
<dbReference type="EMBL" id="BPWL01000010">
    <property type="protein sequence ID" value="GJJ14807.1"/>
    <property type="molecule type" value="Genomic_DNA"/>
</dbReference>
<evidence type="ECO:0000259" key="2">
    <source>
        <dbReference type="Pfam" id="PF09994"/>
    </source>
</evidence>
<reference evidence="3" key="1">
    <citation type="submission" date="2021-10" db="EMBL/GenBank/DDBJ databases">
        <title>De novo Genome Assembly of Clathrus columnatus (Basidiomycota, Fungi) Using Illumina and Nanopore Sequence Data.</title>
        <authorList>
            <person name="Ogiso-Tanaka E."/>
            <person name="Itagaki H."/>
            <person name="Hosoya T."/>
            <person name="Hosaka K."/>
        </authorList>
    </citation>
    <scope>NUCLEOTIDE SEQUENCE</scope>
    <source>
        <strain evidence="3">MO-923</strain>
    </source>
</reference>
<gene>
    <name evidence="3" type="ORF">Clacol_009075</name>
</gene>
<dbReference type="InterPro" id="IPR018712">
    <property type="entry name" value="Tle1-like_cat"/>
</dbReference>
<dbReference type="PANTHER" id="PTHR33840">
    <property type="match status" value="1"/>
</dbReference>
<feature type="region of interest" description="Disordered" evidence="1">
    <location>
        <begin position="1"/>
        <end position="30"/>
    </location>
</feature>
<proteinExistence type="predicted"/>
<evidence type="ECO:0000256" key="1">
    <source>
        <dbReference type="SAM" id="MobiDB-lite"/>
    </source>
</evidence>
<dbReference type="AlphaFoldDB" id="A0AAV5AJI9"/>
<name>A0AAV5AJI9_9AGAM</name>
<dbReference type="Proteomes" id="UP001050691">
    <property type="component" value="Unassembled WGS sequence"/>
</dbReference>
<protein>
    <recommendedName>
        <fullName evidence="2">T6SS Phospholipase effector Tle1-like catalytic domain-containing protein</fullName>
    </recommendedName>
</protein>